<name>A0A8D8SSZ8_9HEMI</name>
<accession>A0A8D8SSZ8</accession>
<organism evidence="1">
    <name type="scientific">Cacopsylla melanoneura</name>
    <dbReference type="NCBI Taxonomy" id="428564"/>
    <lineage>
        <taxon>Eukaryota</taxon>
        <taxon>Metazoa</taxon>
        <taxon>Ecdysozoa</taxon>
        <taxon>Arthropoda</taxon>
        <taxon>Hexapoda</taxon>
        <taxon>Insecta</taxon>
        <taxon>Pterygota</taxon>
        <taxon>Neoptera</taxon>
        <taxon>Paraneoptera</taxon>
        <taxon>Hemiptera</taxon>
        <taxon>Sternorrhyncha</taxon>
        <taxon>Psylloidea</taxon>
        <taxon>Psyllidae</taxon>
        <taxon>Psyllinae</taxon>
        <taxon>Cacopsylla</taxon>
    </lineage>
</organism>
<protein>
    <submittedName>
        <fullName evidence="1">Uncharacterized protein</fullName>
    </submittedName>
</protein>
<sequence length="193" mass="23160">MFFCFRCRDRDFAVIKRNVNHHDRVYLIKEFAELFLTAPVKRTYSVVLVETDQVIDLKSWWPRFYKKNVISEETRGRNTPKEDKKHFKISQFKQFTHSEDHPGVVVARDYIDSIVPHTYNLRNTNISPISRMPTAVAYPKDYLPINHKKMADLRKFQPYLPQEEEVQKFYKEIFSWETYNGGDNEEEDLDDED</sequence>
<proteinExistence type="predicted"/>
<evidence type="ECO:0000313" key="1">
    <source>
        <dbReference type="EMBL" id="CAG6675399.1"/>
    </source>
</evidence>
<reference evidence="1" key="1">
    <citation type="submission" date="2021-05" db="EMBL/GenBank/DDBJ databases">
        <authorList>
            <person name="Alioto T."/>
            <person name="Alioto T."/>
            <person name="Gomez Garrido J."/>
        </authorList>
    </citation>
    <scope>NUCLEOTIDE SEQUENCE</scope>
</reference>
<dbReference type="EMBL" id="HBUF01236561">
    <property type="protein sequence ID" value="CAG6675399.1"/>
    <property type="molecule type" value="Transcribed_RNA"/>
</dbReference>
<dbReference type="AlphaFoldDB" id="A0A8D8SSZ8"/>